<reference evidence="1" key="1">
    <citation type="submission" date="2014-05" db="EMBL/GenBank/DDBJ databases">
        <title>The transcriptome of the halophilic microalga Tetraselmis sp. GSL018 isolated from the Great Salt Lake, Utah.</title>
        <authorList>
            <person name="Jinkerson R.E."/>
            <person name="D'Adamo S."/>
            <person name="Posewitz M.C."/>
        </authorList>
    </citation>
    <scope>NUCLEOTIDE SEQUENCE</scope>
    <source>
        <strain evidence="1">GSL018</strain>
    </source>
</reference>
<feature type="non-terminal residue" evidence="1">
    <location>
        <position position="1"/>
    </location>
</feature>
<dbReference type="AlphaFoldDB" id="A0A061R967"/>
<organism evidence="1">
    <name type="scientific">Tetraselmis sp. GSL018</name>
    <dbReference type="NCBI Taxonomy" id="582737"/>
    <lineage>
        <taxon>Eukaryota</taxon>
        <taxon>Viridiplantae</taxon>
        <taxon>Chlorophyta</taxon>
        <taxon>core chlorophytes</taxon>
        <taxon>Chlorodendrophyceae</taxon>
        <taxon>Chlorodendrales</taxon>
        <taxon>Chlorodendraceae</taxon>
        <taxon>Tetraselmis</taxon>
    </lineage>
</organism>
<sequence length="63" mass="6674">APRVPCELPLSPLPPIPPLPPVEVLRGRVLAPACRFGSAQSDLGSKEPPPCHHRACCDAVPME</sequence>
<protein>
    <submittedName>
        <fullName evidence="1">Uncharacterized protein</fullName>
    </submittedName>
</protein>
<evidence type="ECO:0000313" key="1">
    <source>
        <dbReference type="EMBL" id="JAC67046.1"/>
    </source>
</evidence>
<dbReference type="EMBL" id="GBEZ01019524">
    <property type="protein sequence ID" value="JAC67046.1"/>
    <property type="molecule type" value="Transcribed_RNA"/>
</dbReference>
<name>A0A061R967_9CHLO</name>
<proteinExistence type="predicted"/>
<gene>
    <name evidence="1" type="ORF">TSPGSL018_12147</name>
</gene>
<accession>A0A061R967</accession>